<dbReference type="RefSeq" id="WP_218595123.1">
    <property type="nucleotide sequence ID" value="NZ_JADQDE010000018.1"/>
</dbReference>
<feature type="transmembrane region" description="Helical" evidence="1">
    <location>
        <begin position="231"/>
        <end position="252"/>
    </location>
</feature>
<dbReference type="InterPro" id="IPR003675">
    <property type="entry name" value="Rce1/LyrA-like_dom"/>
</dbReference>
<keyword evidence="3" id="KW-0645">Protease</keyword>
<feature type="transmembrane region" description="Helical" evidence="1">
    <location>
        <begin position="113"/>
        <end position="134"/>
    </location>
</feature>
<keyword evidence="3" id="KW-0378">Hydrolase</keyword>
<protein>
    <submittedName>
        <fullName evidence="3">CPBP family intramembrane metalloprotease</fullName>
    </submittedName>
</protein>
<keyword evidence="3" id="KW-0482">Metalloprotease</keyword>
<evidence type="ECO:0000256" key="1">
    <source>
        <dbReference type="SAM" id="Phobius"/>
    </source>
</evidence>
<dbReference type="Proteomes" id="UP000694300">
    <property type="component" value="Unassembled WGS sequence"/>
</dbReference>
<proteinExistence type="predicted"/>
<feature type="domain" description="CAAX prenyl protease 2/Lysostaphin resistance protein A-like" evidence="2">
    <location>
        <begin position="152"/>
        <end position="244"/>
    </location>
</feature>
<feature type="transmembrane region" description="Helical" evidence="1">
    <location>
        <begin position="71"/>
        <end position="93"/>
    </location>
</feature>
<keyword evidence="1" id="KW-1133">Transmembrane helix</keyword>
<comment type="caution">
    <text evidence="3">The sequence shown here is derived from an EMBL/GenBank/DDBJ whole genome shotgun (WGS) entry which is preliminary data.</text>
</comment>
<gene>
    <name evidence="3" type="ORF">I4I82_02685</name>
</gene>
<keyword evidence="1" id="KW-0472">Membrane</keyword>
<evidence type="ECO:0000313" key="3">
    <source>
        <dbReference type="EMBL" id="MBW0126597.1"/>
    </source>
</evidence>
<organism evidence="3 4">
    <name type="scientific">Pseudonocardia oceani</name>
    <dbReference type="NCBI Taxonomy" id="2792013"/>
    <lineage>
        <taxon>Bacteria</taxon>
        <taxon>Bacillati</taxon>
        <taxon>Actinomycetota</taxon>
        <taxon>Actinomycetes</taxon>
        <taxon>Pseudonocardiales</taxon>
        <taxon>Pseudonocardiaceae</taxon>
        <taxon>Pseudonocardia</taxon>
    </lineage>
</organism>
<accession>A0ABS6U2Y4</accession>
<sequence>MPPPAGTHVVTDQRQRRLIGLEVLVVLTVTTGLSAMRSALSLVESLLASTPLAEQQVALNAPAARIELVDLALQLVRVLQLVGWGALGAYLLLRAGFALRSVGLDAERPGRDLTGATVLAAAIGVPGLGLYLIARSVGVSVSIAPTTLGGLWWELPVLVASAAANAWAEEVVEVAYLLTRLRQLGWSENRAAAASAFLRGCYHLYQGAGGFVGNILMGLVFARLWQRTNRLWILVGAHTLINVVAFVGYALLAGRVAWL</sequence>
<keyword evidence="1" id="KW-0812">Transmembrane</keyword>
<name>A0ABS6U2Y4_9PSEU</name>
<dbReference type="Pfam" id="PF02517">
    <property type="entry name" value="Rce1-like"/>
    <property type="match status" value="1"/>
</dbReference>
<dbReference type="GO" id="GO:0008237">
    <property type="term" value="F:metallopeptidase activity"/>
    <property type="evidence" value="ECO:0007669"/>
    <property type="project" value="UniProtKB-KW"/>
</dbReference>
<feature type="transmembrane region" description="Helical" evidence="1">
    <location>
        <begin position="21"/>
        <end position="40"/>
    </location>
</feature>
<keyword evidence="4" id="KW-1185">Reference proteome</keyword>
<reference evidence="3 4" key="1">
    <citation type="submission" date="2020-11" db="EMBL/GenBank/DDBJ databases">
        <title>Pseudonocardia abyssalis sp. nov. and Pseudonocardia oceani sp. nov., description and phylogenomic analysis of two novel actinomycetes isolated from the deep Southern Ocean.</title>
        <authorList>
            <person name="Parra J."/>
        </authorList>
    </citation>
    <scope>NUCLEOTIDE SEQUENCE [LARGE SCALE GENOMIC DNA]</scope>
    <source>
        <strain evidence="4">KRD185</strain>
    </source>
</reference>
<evidence type="ECO:0000259" key="2">
    <source>
        <dbReference type="Pfam" id="PF02517"/>
    </source>
</evidence>
<dbReference type="EMBL" id="JADQDF010000001">
    <property type="protein sequence ID" value="MBW0126597.1"/>
    <property type="molecule type" value="Genomic_DNA"/>
</dbReference>
<feature type="transmembrane region" description="Helical" evidence="1">
    <location>
        <begin position="204"/>
        <end position="224"/>
    </location>
</feature>
<evidence type="ECO:0000313" key="4">
    <source>
        <dbReference type="Proteomes" id="UP000694300"/>
    </source>
</evidence>